<evidence type="ECO:0000313" key="1">
    <source>
        <dbReference type="EMBL" id="PPK63823.1"/>
    </source>
</evidence>
<comment type="caution">
    <text evidence="1">The sequence shown here is derived from an EMBL/GenBank/DDBJ whole genome shotgun (WGS) entry which is preliminary data.</text>
</comment>
<keyword evidence="2" id="KW-1185">Reference proteome</keyword>
<reference evidence="1 2" key="1">
    <citation type="submission" date="2018-02" db="EMBL/GenBank/DDBJ databases">
        <title>Genomic Encyclopedia of Archaeal and Bacterial Type Strains, Phase II (KMG-II): from individual species to whole genera.</title>
        <authorList>
            <person name="Goeker M."/>
        </authorList>
    </citation>
    <scope>NUCLEOTIDE SEQUENCE [LARGE SCALE GENOMIC DNA]</scope>
    <source>
        <strain evidence="1 2">YU 961-1</strain>
    </source>
</reference>
<accession>A0A2S6GF17</accession>
<dbReference type="AlphaFoldDB" id="A0A2S6GF17"/>
<evidence type="ECO:0008006" key="3">
    <source>
        <dbReference type="Google" id="ProtNLM"/>
    </source>
</evidence>
<name>A0A2S6GF17_9PSEU</name>
<organism evidence="1 2">
    <name type="scientific">Actinokineospora auranticolor</name>
    <dbReference type="NCBI Taxonomy" id="155976"/>
    <lineage>
        <taxon>Bacteria</taxon>
        <taxon>Bacillati</taxon>
        <taxon>Actinomycetota</taxon>
        <taxon>Actinomycetes</taxon>
        <taxon>Pseudonocardiales</taxon>
        <taxon>Pseudonocardiaceae</taxon>
        <taxon>Actinokineospora</taxon>
    </lineage>
</organism>
<sequence>MQVGSELPAHVEAECHWGQEMKYLRRAAVSVALFSLVAVVFAPSASADTGKRQVRNCVVQADVVSVNGVPVEGPKVPHKPVCFDTIGAGLVYATGGAISAESAAGVDTPAKAGALVEAAEGKTGAGALAVVIGLFYDSNNYGGGTILTITTSTGCSPTLGFGTSYVGDYANDDIASGKSFSSCKHKVWEDAYYWGANYGWTYGTSGYGLLDEEISSIEFSY</sequence>
<protein>
    <recommendedName>
        <fullName evidence="3">Peptidase inhibitor family I36</fullName>
    </recommendedName>
</protein>
<evidence type="ECO:0000313" key="2">
    <source>
        <dbReference type="Proteomes" id="UP000239203"/>
    </source>
</evidence>
<proteinExistence type="predicted"/>
<dbReference type="EMBL" id="PTIX01000024">
    <property type="protein sequence ID" value="PPK63823.1"/>
    <property type="molecule type" value="Genomic_DNA"/>
</dbReference>
<gene>
    <name evidence="1" type="ORF">CLV40_12467</name>
</gene>
<dbReference type="Proteomes" id="UP000239203">
    <property type="component" value="Unassembled WGS sequence"/>
</dbReference>